<protein>
    <submittedName>
        <fullName evidence="2">Uncharacterized protein</fullName>
    </submittedName>
</protein>
<gene>
    <name evidence="2" type="ORF">PCOR1329_LOCUS64079</name>
</gene>
<dbReference type="EMBL" id="CAUYUJ010018159">
    <property type="protein sequence ID" value="CAK0881144.1"/>
    <property type="molecule type" value="Genomic_DNA"/>
</dbReference>
<comment type="caution">
    <text evidence="2">The sequence shown here is derived from an EMBL/GenBank/DDBJ whole genome shotgun (WGS) entry which is preliminary data.</text>
</comment>
<evidence type="ECO:0000313" key="2">
    <source>
        <dbReference type="EMBL" id="CAK0881144.1"/>
    </source>
</evidence>
<feature type="compositionally biased region" description="Low complexity" evidence="1">
    <location>
        <begin position="50"/>
        <end position="59"/>
    </location>
</feature>
<sequence length="100" mass="10845">MWKKHMTSHFFYSKVAKQHDPNMYQKHVDKFNAKMAALEAGIDTDDYPDAGDAAPLADLEGGGSASSGQQPREQQPADCPAPVDDEGDQSKGSTEESESD</sequence>
<name>A0ABN9W4V6_9DINO</name>
<keyword evidence="3" id="KW-1185">Reference proteome</keyword>
<dbReference type="Proteomes" id="UP001189429">
    <property type="component" value="Unassembled WGS sequence"/>
</dbReference>
<proteinExistence type="predicted"/>
<organism evidence="2 3">
    <name type="scientific">Prorocentrum cordatum</name>
    <dbReference type="NCBI Taxonomy" id="2364126"/>
    <lineage>
        <taxon>Eukaryota</taxon>
        <taxon>Sar</taxon>
        <taxon>Alveolata</taxon>
        <taxon>Dinophyceae</taxon>
        <taxon>Prorocentrales</taxon>
        <taxon>Prorocentraceae</taxon>
        <taxon>Prorocentrum</taxon>
    </lineage>
</organism>
<evidence type="ECO:0000313" key="3">
    <source>
        <dbReference type="Proteomes" id="UP001189429"/>
    </source>
</evidence>
<feature type="region of interest" description="Disordered" evidence="1">
    <location>
        <begin position="43"/>
        <end position="100"/>
    </location>
</feature>
<reference evidence="2" key="1">
    <citation type="submission" date="2023-10" db="EMBL/GenBank/DDBJ databases">
        <authorList>
            <person name="Chen Y."/>
            <person name="Shah S."/>
            <person name="Dougan E. K."/>
            <person name="Thang M."/>
            <person name="Chan C."/>
        </authorList>
    </citation>
    <scope>NUCLEOTIDE SEQUENCE [LARGE SCALE GENOMIC DNA]</scope>
</reference>
<evidence type="ECO:0000256" key="1">
    <source>
        <dbReference type="SAM" id="MobiDB-lite"/>
    </source>
</evidence>
<accession>A0ABN9W4V6</accession>